<accession>A0A6P4EMH8</accession>
<keyword evidence="2" id="KW-0539">Nucleus</keyword>
<dbReference type="InterPro" id="IPR045166">
    <property type="entry name" value="Spp2-like"/>
</dbReference>
<feature type="compositionally biased region" description="Basic residues" evidence="3">
    <location>
        <begin position="487"/>
        <end position="497"/>
    </location>
</feature>
<proteinExistence type="predicted"/>
<dbReference type="AlphaFoldDB" id="A0A6P4EMH8"/>
<evidence type="ECO:0000256" key="1">
    <source>
        <dbReference type="ARBA" id="ARBA00004123"/>
    </source>
</evidence>
<evidence type="ECO:0000313" key="5">
    <source>
        <dbReference type="RefSeq" id="XP_016977809.1"/>
    </source>
</evidence>
<dbReference type="GeneID" id="108043558"/>
<reference evidence="5" key="1">
    <citation type="submission" date="2025-08" db="UniProtKB">
        <authorList>
            <consortium name="RefSeq"/>
        </authorList>
    </citation>
    <scope>IDENTIFICATION</scope>
</reference>
<dbReference type="CDD" id="cd13152">
    <property type="entry name" value="KOW_GPKOW_A"/>
    <property type="match status" value="1"/>
</dbReference>
<feature type="domain" description="Spp2/MOS2 G-patch" evidence="4">
    <location>
        <begin position="149"/>
        <end position="205"/>
    </location>
</feature>
<feature type="compositionally biased region" description="Basic and acidic residues" evidence="3">
    <location>
        <begin position="456"/>
        <end position="465"/>
    </location>
</feature>
<feature type="region of interest" description="Disordered" evidence="3">
    <location>
        <begin position="297"/>
        <end position="592"/>
    </location>
</feature>
<feature type="compositionally biased region" description="Basic and acidic residues" evidence="3">
    <location>
        <begin position="297"/>
        <end position="414"/>
    </location>
</feature>
<evidence type="ECO:0000256" key="3">
    <source>
        <dbReference type="SAM" id="MobiDB-lite"/>
    </source>
</evidence>
<dbReference type="Pfam" id="PF12656">
    <property type="entry name" value="G-patch_2"/>
    <property type="match status" value="1"/>
</dbReference>
<dbReference type="GO" id="GO:0000398">
    <property type="term" value="P:mRNA splicing, via spliceosome"/>
    <property type="evidence" value="ECO:0007669"/>
    <property type="project" value="InterPro"/>
</dbReference>
<sequence>MDAKKISFGFSKVAKKPNILPSKQAKEETKVELIKCLEGKEIMLVAEKVEDAPLVIEMQGSQKTSSALASLMKRRAVLLGEEEPDPEEVTPAAQSIAEVTACGPKESLEQRAARELLAASENNGTEGLDGQKLVLPAVKADELPLDGAKEATLDDYDNIPIQQFGLAMLRGMGWKDPPPKKKGSGPIDDAPFLRPKGMGLGADKALKPKALLVQPEKNEVLEIKKQAYVRILGGKQKDQYGQIEGFDDHAGRVIVKMAIGGSKEAFNEFLCQPVSRKEYAQYGKCINSAKYEEFKKQENEHGQIIVKQDKSTDRRDRDRRDDDRERKSYIAEEPRSGKDENRRRHKDEDKKQYKVEDKKSYKDEDKRSYKDEDNRSYKNEDKRSYKDEDNRSYKHEDKKSYRDENHISYIDENRKAHKTEHRSERTFKEESHSLKEEDRDRRRYVQDSRSNSSSTSKREERDRRRSPSPRSNSSSLSKREERDRRRSPSPRSSRRAKSSSDEADDTGESTESDSDSAYERRKHKKKSSSRKSRKHSKRSKGKSKRADNDSSMESDDSLDEQHRRHPSKHKKKTKKSKHARSRTRSRSRGRGR</sequence>
<dbReference type="RefSeq" id="XP_016977809.1">
    <property type="nucleotide sequence ID" value="XM_017122320.1"/>
</dbReference>
<protein>
    <submittedName>
        <fullName evidence="5">Splicing regulatory glutamine/lysine-rich protein 1</fullName>
    </submittedName>
</protein>
<evidence type="ECO:0000256" key="2">
    <source>
        <dbReference type="ARBA" id="ARBA00023242"/>
    </source>
</evidence>
<feature type="compositionally biased region" description="Acidic residues" evidence="3">
    <location>
        <begin position="501"/>
        <end position="516"/>
    </location>
</feature>
<name>A0A6P4EMH8_DRORH</name>
<dbReference type="PANTHER" id="PTHR15818:SF2">
    <property type="entry name" value="G-PATCH DOMAIN AND KOW MOTIFS-CONTAINING PROTEIN"/>
    <property type="match status" value="1"/>
</dbReference>
<feature type="compositionally biased region" description="Basic and acidic residues" evidence="3">
    <location>
        <begin position="421"/>
        <end position="446"/>
    </location>
</feature>
<feature type="compositionally biased region" description="Basic and acidic residues" evidence="3">
    <location>
        <begin position="477"/>
        <end position="486"/>
    </location>
</feature>
<evidence type="ECO:0000259" key="4">
    <source>
        <dbReference type="Pfam" id="PF12656"/>
    </source>
</evidence>
<dbReference type="RefSeq" id="XP_016977809.2">
    <property type="nucleotide sequence ID" value="XM_017122320.2"/>
</dbReference>
<feature type="compositionally biased region" description="Basic residues" evidence="3">
    <location>
        <begin position="520"/>
        <end position="543"/>
    </location>
</feature>
<dbReference type="InterPro" id="IPR041993">
    <property type="entry name" value="GPKOW_KOW1"/>
</dbReference>
<organism evidence="5">
    <name type="scientific">Drosophila rhopaloa</name>
    <name type="common">Fruit fly</name>
    <dbReference type="NCBI Taxonomy" id="1041015"/>
    <lineage>
        <taxon>Eukaryota</taxon>
        <taxon>Metazoa</taxon>
        <taxon>Ecdysozoa</taxon>
        <taxon>Arthropoda</taxon>
        <taxon>Hexapoda</taxon>
        <taxon>Insecta</taxon>
        <taxon>Pterygota</taxon>
        <taxon>Neoptera</taxon>
        <taxon>Endopterygota</taxon>
        <taxon>Diptera</taxon>
        <taxon>Brachycera</taxon>
        <taxon>Muscomorpha</taxon>
        <taxon>Ephydroidea</taxon>
        <taxon>Drosophilidae</taxon>
        <taxon>Drosophila</taxon>
        <taxon>Sophophora</taxon>
    </lineage>
</organism>
<gene>
    <name evidence="5" type="primary">LOC108043558</name>
</gene>
<feature type="compositionally biased region" description="Basic residues" evidence="3">
    <location>
        <begin position="563"/>
        <end position="592"/>
    </location>
</feature>
<dbReference type="InterPro" id="IPR026822">
    <property type="entry name" value="Spp2/MOS2_G-patch"/>
</dbReference>
<dbReference type="GO" id="GO:0005681">
    <property type="term" value="C:spliceosomal complex"/>
    <property type="evidence" value="ECO:0007669"/>
    <property type="project" value="TreeGrafter"/>
</dbReference>
<comment type="subcellular location">
    <subcellularLocation>
        <location evidence="1">Nucleus</location>
    </subcellularLocation>
</comment>
<dbReference type="OrthoDB" id="5577072at2759"/>
<dbReference type="PANTHER" id="PTHR15818">
    <property type="entry name" value="G PATCH AND KOW-CONTAINING"/>
    <property type="match status" value="1"/>
</dbReference>